<feature type="region of interest" description="Disordered" evidence="4">
    <location>
        <begin position="179"/>
        <end position="199"/>
    </location>
</feature>
<organism evidence="5 6">
    <name type="scientific">Chloropicon primus</name>
    <dbReference type="NCBI Taxonomy" id="1764295"/>
    <lineage>
        <taxon>Eukaryota</taxon>
        <taxon>Viridiplantae</taxon>
        <taxon>Chlorophyta</taxon>
        <taxon>Chloropicophyceae</taxon>
        <taxon>Chloropicales</taxon>
        <taxon>Chloropicaceae</taxon>
        <taxon>Chloropicon</taxon>
    </lineage>
</organism>
<keyword evidence="6" id="KW-1185">Reference proteome</keyword>
<dbReference type="PANTHER" id="PTHR23188">
    <property type="entry name" value="RNA POLYMERASE II-ASSOCIATED FACTOR 1 HOMOLOG"/>
    <property type="match status" value="1"/>
</dbReference>
<dbReference type="GO" id="GO:0006368">
    <property type="term" value="P:transcription elongation by RNA polymerase II"/>
    <property type="evidence" value="ECO:0007669"/>
    <property type="project" value="InterPro"/>
</dbReference>
<feature type="region of interest" description="Disordered" evidence="4">
    <location>
        <begin position="1"/>
        <end position="30"/>
    </location>
</feature>
<protein>
    <submittedName>
        <fullName evidence="5">Uncharacterized protein</fullName>
    </submittedName>
</protein>
<dbReference type="GO" id="GO:0003682">
    <property type="term" value="F:chromatin binding"/>
    <property type="evidence" value="ECO:0007669"/>
    <property type="project" value="TreeGrafter"/>
</dbReference>
<dbReference type="InterPro" id="IPR007133">
    <property type="entry name" value="RNA_pol_II-assoc_Paf1"/>
</dbReference>
<dbReference type="STRING" id="1764295.A0A5B8MSE8"/>
<dbReference type="PANTHER" id="PTHR23188:SF12">
    <property type="entry name" value="RNA POLYMERASE II-ASSOCIATED FACTOR 1 HOMOLOG"/>
    <property type="match status" value="1"/>
</dbReference>
<gene>
    <name evidence="5" type="ORF">A3770_07p47700</name>
</gene>
<feature type="compositionally biased region" description="Basic residues" evidence="4">
    <location>
        <begin position="1"/>
        <end position="12"/>
    </location>
</feature>
<evidence type="ECO:0000313" key="5">
    <source>
        <dbReference type="EMBL" id="QDZ22252.1"/>
    </source>
</evidence>
<dbReference type="EMBL" id="CP031040">
    <property type="protein sequence ID" value="QDZ22252.1"/>
    <property type="molecule type" value="Genomic_DNA"/>
</dbReference>
<dbReference type="GO" id="GO:0016593">
    <property type="term" value="C:Cdc73/Paf1 complex"/>
    <property type="evidence" value="ECO:0007669"/>
    <property type="project" value="InterPro"/>
</dbReference>
<sequence>MGAERKKSKRDKKKENPWLKNDVDPSVPSLKTENRERLFAFNLPQPPGDPKLLEVPVDSANAKMKFQPGVGKSIGHAGVGLLKTKHVHLGLQRRAELPAVNLGEGLKLLGMAPYNLAGQRELSPEDLGILDKQKPFLSGHGDDLQPNRSAAARLDQSISGKMSWVMNTTYISVMDRQKKKGAREGTTAMDRAEMEEGSSVDVIKKQFDSAQTAPKHPAKSGLKMVSSTPIVPYKRGDHNEYLELQVNDSDPYPTRGHVRSSILKQCTITTDDHAEPVEVSMLMLPEGSKGETEDGTQETYKLVSGFKYGLAPSRDRFMFMLSEDKVEYVDFSAKIFLSKLQTKNKEVTDVLSSVRKSSPVLKRKRQ</sequence>
<evidence type="ECO:0000256" key="4">
    <source>
        <dbReference type="SAM" id="MobiDB-lite"/>
    </source>
</evidence>
<accession>A0A5B8MSE8</accession>
<dbReference type="Pfam" id="PF03985">
    <property type="entry name" value="Paf1"/>
    <property type="match status" value="1"/>
</dbReference>
<comment type="similarity">
    <text evidence="2">Belongs to the PAF1 family.</text>
</comment>
<evidence type="ECO:0000256" key="3">
    <source>
        <dbReference type="ARBA" id="ARBA00023242"/>
    </source>
</evidence>
<dbReference type="Proteomes" id="UP000316726">
    <property type="component" value="Chromosome 7"/>
</dbReference>
<evidence type="ECO:0000313" key="6">
    <source>
        <dbReference type="Proteomes" id="UP000316726"/>
    </source>
</evidence>
<evidence type="ECO:0000256" key="1">
    <source>
        <dbReference type="ARBA" id="ARBA00004123"/>
    </source>
</evidence>
<comment type="subcellular location">
    <subcellularLocation>
        <location evidence="1">Nucleus</location>
    </subcellularLocation>
</comment>
<dbReference type="AlphaFoldDB" id="A0A5B8MSE8"/>
<dbReference type="GO" id="GO:0000993">
    <property type="term" value="F:RNA polymerase II complex binding"/>
    <property type="evidence" value="ECO:0007669"/>
    <property type="project" value="TreeGrafter"/>
</dbReference>
<proteinExistence type="inferred from homology"/>
<name>A0A5B8MSE8_9CHLO</name>
<evidence type="ECO:0000256" key="2">
    <source>
        <dbReference type="ARBA" id="ARBA00007560"/>
    </source>
</evidence>
<keyword evidence="3" id="KW-0539">Nucleus</keyword>
<reference evidence="5 6" key="1">
    <citation type="submission" date="2018-07" db="EMBL/GenBank/DDBJ databases">
        <title>The complete nuclear genome of the prasinophyte Chloropicon primus (CCMP1205).</title>
        <authorList>
            <person name="Pombert J.-F."/>
            <person name="Otis C."/>
            <person name="Turmel M."/>
            <person name="Lemieux C."/>
        </authorList>
    </citation>
    <scope>NUCLEOTIDE SEQUENCE [LARGE SCALE GENOMIC DNA]</scope>
    <source>
        <strain evidence="5 6">CCMP1205</strain>
    </source>
</reference>
<feature type="compositionally biased region" description="Basic and acidic residues" evidence="4">
    <location>
        <begin position="13"/>
        <end position="23"/>
    </location>
</feature>